<evidence type="ECO:0000313" key="4">
    <source>
        <dbReference type="Proteomes" id="UP000037460"/>
    </source>
</evidence>
<sequence>MASLNEHGGGFCCKPLWLAILTISLQICALNGMMFMYEIDTIPDTSSLSQLLDSPVSLPEKVGVLATILAVPIMVLAMLAYSGEFFDSSAFLSALVWYTRHTYVKKSLKYRALLVFWLLMHAARSFFLIPLYAYIIAKILAQESKIDVIFIRAMTISFLLQLDHNLYAAFHGADERATRMCTVLLGVRTKAVIHNIQGVSMYVLFGVQLVAALYLKHESTLYSLYIIPITGALLCAVSLYHFPTRCTFKIVLASGLFAVYLIWFASMYCLLVPGACPDTVPISMFSPSVEYKAELKLEGTSTSAHLKAHADSLVKVPNGYVAARLANPNEYQLYEQYVLPMESATGQYVLSKVKEYAVPSDPSPGESPGKSPTRRRKGLRDAMVLVNDAGILGVKLVQGLDCTDIDELLADCQQPFEDSMLYSAGADAKFVDKSTRLSKYRAIVDARLFDATAAMLSQISAADAEYDYTLVRSDVTQIVYEAGGFFKRHADFLSLVTNFVEEQTLLVCITPPEAALNTLGGATTIHAYGKSFDFAATTTPGHALLFRKDLDHEGQVVTGGEKHILSVNVWAHRKKSGQTLLITFPHETEECPGQSGGAALLAAANAKAYAMSADDARGMLAGKVEWANRAADEAGSRRPSVITYECADASYTQFGTIFRILCRMHVDASELVQHKATLDFFLPAMRLQDVLVDMASTPVPPAQPLAAQSEAVFEPGRRVIIRTPPEHRIDLKDSEGVVCGARFEEGGVGAYPVLPDGDSKEAVLLPHAALEAKFDDLAAAVKKAAEAGVVSGSNYEARETDAEVICCESAERTQVLVDLVRTLDLPYVSFKLIFVEGVLIARQEADFQMCKVPMTAAWCSVAGEAAFTTGVQIGPNAEVHVIKRTRIFDSSPPASPEAAPSIEAPDLHGDSPATKKQRVDESSHPTTNPAAEEDKPPALFHRDEHGKTCFTRDEAEEAQWRIACMRLEDRVKQCLQRKKFVLPQQSRNMIDGFCNESVYGTLNLLSVTGVVRLSPEKEDESLGSPLSSPLSPGLGWRVKYRAEMARRNEMSKAITASFDAWPAPEVRNDKIHTAYAQGEEFAATLPEGEYNEGSGFVWTMDGELWDSARQTLGAALGMDDGSESLFP</sequence>
<feature type="transmembrane region" description="Helical" evidence="2">
    <location>
        <begin position="16"/>
        <end position="37"/>
    </location>
</feature>
<dbReference type="AlphaFoldDB" id="A0A0M0K706"/>
<keyword evidence="2" id="KW-0472">Membrane</keyword>
<keyword evidence="2" id="KW-1133">Transmembrane helix</keyword>
<name>A0A0M0K706_9EUKA</name>
<dbReference type="OrthoDB" id="206692at2759"/>
<proteinExistence type="predicted"/>
<keyword evidence="2" id="KW-0812">Transmembrane</keyword>
<feature type="compositionally biased region" description="Low complexity" evidence="1">
    <location>
        <begin position="890"/>
        <end position="904"/>
    </location>
</feature>
<dbReference type="Gene3D" id="2.60.120.620">
    <property type="entry name" value="q2cbj1_9rhob like domain"/>
    <property type="match status" value="1"/>
</dbReference>
<feature type="transmembrane region" description="Helical" evidence="2">
    <location>
        <begin position="221"/>
        <end position="243"/>
    </location>
</feature>
<feature type="region of interest" description="Disordered" evidence="1">
    <location>
        <begin position="889"/>
        <end position="942"/>
    </location>
</feature>
<organism evidence="3 4">
    <name type="scientific">Chrysochromulina tobinii</name>
    <dbReference type="NCBI Taxonomy" id="1460289"/>
    <lineage>
        <taxon>Eukaryota</taxon>
        <taxon>Haptista</taxon>
        <taxon>Haptophyta</taxon>
        <taxon>Prymnesiophyceae</taxon>
        <taxon>Prymnesiales</taxon>
        <taxon>Chrysochromulinaceae</taxon>
        <taxon>Chrysochromulina</taxon>
    </lineage>
</organism>
<protein>
    <submittedName>
        <fullName evidence="3">Uncharacterized protein</fullName>
    </submittedName>
</protein>
<feature type="region of interest" description="Disordered" evidence="1">
    <location>
        <begin position="357"/>
        <end position="377"/>
    </location>
</feature>
<gene>
    <name evidence="3" type="ORF">Ctob_014788</name>
</gene>
<reference evidence="4" key="1">
    <citation type="journal article" date="2015" name="PLoS Genet.">
        <title>Genome Sequence and Transcriptome Analyses of Chrysochromulina tobin: Metabolic Tools for Enhanced Algal Fitness in the Prominent Order Prymnesiales (Haptophyceae).</title>
        <authorList>
            <person name="Hovde B.T."/>
            <person name="Deodato C.R."/>
            <person name="Hunsperger H.M."/>
            <person name="Ryken S.A."/>
            <person name="Yost W."/>
            <person name="Jha R.K."/>
            <person name="Patterson J."/>
            <person name="Monnat R.J. Jr."/>
            <person name="Barlow S.B."/>
            <person name="Starkenburg S.R."/>
            <person name="Cattolico R.A."/>
        </authorList>
    </citation>
    <scope>NUCLEOTIDE SEQUENCE</scope>
    <source>
        <strain evidence="4">CCMP291</strain>
    </source>
</reference>
<feature type="compositionally biased region" description="Basic and acidic residues" evidence="1">
    <location>
        <begin position="932"/>
        <end position="942"/>
    </location>
</feature>
<accession>A0A0M0K706</accession>
<feature type="transmembrane region" description="Helical" evidence="2">
    <location>
        <begin position="113"/>
        <end position="137"/>
    </location>
</feature>
<evidence type="ECO:0000313" key="3">
    <source>
        <dbReference type="EMBL" id="KOO34382.1"/>
    </source>
</evidence>
<feature type="transmembrane region" description="Helical" evidence="2">
    <location>
        <begin position="191"/>
        <end position="215"/>
    </location>
</feature>
<evidence type="ECO:0000256" key="2">
    <source>
        <dbReference type="SAM" id="Phobius"/>
    </source>
</evidence>
<evidence type="ECO:0000256" key="1">
    <source>
        <dbReference type="SAM" id="MobiDB-lite"/>
    </source>
</evidence>
<dbReference type="Proteomes" id="UP000037460">
    <property type="component" value="Unassembled WGS sequence"/>
</dbReference>
<keyword evidence="4" id="KW-1185">Reference proteome</keyword>
<feature type="transmembrane region" description="Helical" evidence="2">
    <location>
        <begin position="250"/>
        <end position="275"/>
    </location>
</feature>
<feature type="transmembrane region" description="Helical" evidence="2">
    <location>
        <begin position="62"/>
        <end position="81"/>
    </location>
</feature>
<comment type="caution">
    <text evidence="3">The sequence shown here is derived from an EMBL/GenBank/DDBJ whole genome shotgun (WGS) entry which is preliminary data.</text>
</comment>
<dbReference type="EMBL" id="JWZX01001244">
    <property type="protein sequence ID" value="KOO34382.1"/>
    <property type="molecule type" value="Genomic_DNA"/>
</dbReference>